<evidence type="ECO:0000256" key="1">
    <source>
        <dbReference type="SAM" id="SignalP"/>
    </source>
</evidence>
<evidence type="ECO:0000313" key="2">
    <source>
        <dbReference type="EMBL" id="GGK06386.1"/>
    </source>
</evidence>
<sequence>MKLATLFKTRSLLPMCTAALLGLAALTLPQDSLAKGCGPSGAALQQGPKGGCYYINRNGNKTYVDRDCCR</sequence>
<keyword evidence="1" id="KW-0732">Signal</keyword>
<feature type="signal peptide" evidence="1">
    <location>
        <begin position="1"/>
        <end position="34"/>
    </location>
</feature>
<gene>
    <name evidence="2" type="ORF">GCM10009304_35650</name>
</gene>
<feature type="chain" id="PRO_5037688519" evidence="1">
    <location>
        <begin position="35"/>
        <end position="70"/>
    </location>
</feature>
<keyword evidence="3" id="KW-1185">Reference proteome</keyword>
<dbReference type="Proteomes" id="UP000635983">
    <property type="component" value="Unassembled WGS sequence"/>
</dbReference>
<dbReference type="EMBL" id="BMPO01000009">
    <property type="protein sequence ID" value="GGK06386.1"/>
    <property type="molecule type" value="Genomic_DNA"/>
</dbReference>
<proteinExistence type="predicted"/>
<evidence type="ECO:0000313" key="3">
    <source>
        <dbReference type="Proteomes" id="UP000635983"/>
    </source>
</evidence>
<protein>
    <submittedName>
        <fullName evidence="2">Uncharacterized protein</fullName>
    </submittedName>
</protein>
<organism evidence="2 3">
    <name type="scientific">Pseudomonas matsuisoli</name>
    <dbReference type="NCBI Taxonomy" id="1515666"/>
    <lineage>
        <taxon>Bacteria</taxon>
        <taxon>Pseudomonadati</taxon>
        <taxon>Pseudomonadota</taxon>
        <taxon>Gammaproteobacteria</taxon>
        <taxon>Pseudomonadales</taxon>
        <taxon>Pseudomonadaceae</taxon>
        <taxon>Pseudomonas</taxon>
    </lineage>
</organism>
<accession>A0A917V0Y7</accession>
<name>A0A917V0Y7_9PSED</name>
<reference evidence="2" key="1">
    <citation type="journal article" date="2014" name="Int. J. Syst. Evol. Microbiol.">
        <title>Complete genome sequence of Corynebacterium casei LMG S-19264T (=DSM 44701T), isolated from a smear-ripened cheese.</title>
        <authorList>
            <consortium name="US DOE Joint Genome Institute (JGI-PGF)"/>
            <person name="Walter F."/>
            <person name="Albersmeier A."/>
            <person name="Kalinowski J."/>
            <person name="Ruckert C."/>
        </authorList>
    </citation>
    <scope>NUCLEOTIDE SEQUENCE</scope>
    <source>
        <strain evidence="2">JCM 30078</strain>
    </source>
</reference>
<dbReference type="AlphaFoldDB" id="A0A917V0Y7"/>
<reference evidence="2" key="2">
    <citation type="submission" date="2020-09" db="EMBL/GenBank/DDBJ databases">
        <authorList>
            <person name="Sun Q."/>
            <person name="Ohkuma M."/>
        </authorList>
    </citation>
    <scope>NUCLEOTIDE SEQUENCE</scope>
    <source>
        <strain evidence="2">JCM 30078</strain>
    </source>
</reference>
<comment type="caution">
    <text evidence="2">The sequence shown here is derived from an EMBL/GenBank/DDBJ whole genome shotgun (WGS) entry which is preliminary data.</text>
</comment>